<proteinExistence type="predicted"/>
<comment type="caution">
    <text evidence="1">The sequence shown here is derived from an EMBL/GenBank/DDBJ whole genome shotgun (WGS) entry which is preliminary data.</text>
</comment>
<evidence type="ECO:0000313" key="2">
    <source>
        <dbReference type="Proteomes" id="UP000308886"/>
    </source>
</evidence>
<evidence type="ECO:0000313" key="1">
    <source>
        <dbReference type="EMBL" id="TGX81876.1"/>
    </source>
</evidence>
<organism evidence="1 2">
    <name type="scientific">Palleniella muris</name>
    <dbReference type="NCBI Taxonomy" id="3038145"/>
    <lineage>
        <taxon>Bacteria</taxon>
        <taxon>Pseudomonadati</taxon>
        <taxon>Bacteroidota</taxon>
        <taxon>Bacteroidia</taxon>
        <taxon>Bacteroidales</taxon>
        <taxon>Prevotellaceae</taxon>
        <taxon>Palleniella</taxon>
    </lineage>
</organism>
<protein>
    <submittedName>
        <fullName evidence="1">Exopolysaccharide biosynthesis polyprenyl glycosylphosphotransferase</fullName>
    </submittedName>
</protein>
<keyword evidence="2" id="KW-1185">Reference proteome</keyword>
<accession>A0AC61QPP2</accession>
<reference evidence="1" key="1">
    <citation type="submission" date="2019-04" db="EMBL/GenBank/DDBJ databases">
        <title>Microbes associate with the intestines of laboratory mice.</title>
        <authorList>
            <person name="Navarre W."/>
            <person name="Wong E."/>
            <person name="Huang K."/>
            <person name="Tropini C."/>
            <person name="Ng K."/>
            <person name="Yu B."/>
        </authorList>
    </citation>
    <scope>NUCLEOTIDE SEQUENCE</scope>
    <source>
        <strain evidence="1">NM73_A23</strain>
    </source>
</reference>
<sequence length="475" mass="54892">MANFHRVHSNSSTIILIAITLMDIVLANITYWCIFDIEKILVPQEIITDSVSGALYVTMAAIISLSFYSTIIHVRRINITSVILRVTRLTLVQTLAIVVIFHLALHKPDHIVSFAISYAIIYFAITLLARMLERILLNKIRRSGHNLRSVVFVGSDPANLDIYLQMKELSSIGYDVKGYYSNNEIKTAPERFKKLGTRSELVKAMREGCTPFTSDILMCSLSTTDDRDDVNTIIHYCDKHIIQFYLVPRIYSNLSLHLSPVAFGDYTLFTNHTNNINRLDNRIVKRTFDLVFSSIACIFLLPIIPVVWAFIRIQSPGPLFFKQERTGMDGKTFLLYKFRSMHVNKDADRIQATKDDPRKFAFGDFMRKTNIDELPQFINVLKGDMSIVGPRPHMLLHTEMYSAVISQYMVRHFSKPGITGWAQVTGYRGETKELWQMEERVKRDIWYNENWSFKLDLEIIFRTAWSVIHPDKHAY</sequence>
<name>A0AC61QPP2_9BACT</name>
<gene>
    <name evidence="1" type="ORF">E5358_09070</name>
</gene>
<dbReference type="Proteomes" id="UP000308886">
    <property type="component" value="Unassembled WGS sequence"/>
</dbReference>
<dbReference type="EMBL" id="SRZC01000013">
    <property type="protein sequence ID" value="TGX81876.1"/>
    <property type="molecule type" value="Genomic_DNA"/>
</dbReference>